<comment type="caution">
    <text evidence="2">The sequence shown here is derived from an EMBL/GenBank/DDBJ whole genome shotgun (WGS) entry which is preliminary data.</text>
</comment>
<dbReference type="AlphaFoldDB" id="A0A402BES7"/>
<dbReference type="Proteomes" id="UP000287171">
    <property type="component" value="Unassembled WGS sequence"/>
</dbReference>
<keyword evidence="3" id="KW-1185">Reference proteome</keyword>
<feature type="region of interest" description="Disordered" evidence="1">
    <location>
        <begin position="25"/>
        <end position="53"/>
    </location>
</feature>
<protein>
    <submittedName>
        <fullName evidence="2">Uncharacterized protein</fullName>
    </submittedName>
</protein>
<organism evidence="2 3">
    <name type="scientific">Dictyobacter alpinus</name>
    <dbReference type="NCBI Taxonomy" id="2014873"/>
    <lineage>
        <taxon>Bacteria</taxon>
        <taxon>Bacillati</taxon>
        <taxon>Chloroflexota</taxon>
        <taxon>Ktedonobacteria</taxon>
        <taxon>Ktedonobacterales</taxon>
        <taxon>Dictyobacteraceae</taxon>
        <taxon>Dictyobacter</taxon>
    </lineage>
</organism>
<evidence type="ECO:0000313" key="3">
    <source>
        <dbReference type="Proteomes" id="UP000287171"/>
    </source>
</evidence>
<dbReference type="EMBL" id="BIFT01000002">
    <property type="protein sequence ID" value="GCE29792.1"/>
    <property type="molecule type" value="Genomic_DNA"/>
</dbReference>
<evidence type="ECO:0000256" key="1">
    <source>
        <dbReference type="SAM" id="MobiDB-lite"/>
    </source>
</evidence>
<name>A0A402BES7_9CHLR</name>
<evidence type="ECO:0000313" key="2">
    <source>
        <dbReference type="EMBL" id="GCE29792.1"/>
    </source>
</evidence>
<sequence>MAQSNKPEKTNVYTFMKSNGLHEAQTLQTAASKDRGSATAKSGFAEPAQSATA</sequence>
<proteinExistence type="predicted"/>
<reference evidence="3" key="1">
    <citation type="submission" date="2018-12" db="EMBL/GenBank/DDBJ databases">
        <title>Tengunoibacter tsumagoiensis gen. nov., sp. nov., Dictyobacter kobayashii sp. nov., D. alpinus sp. nov., and D. joshuensis sp. nov. and description of Dictyobacteraceae fam. nov. within the order Ktedonobacterales isolated from Tengu-no-mugimeshi.</title>
        <authorList>
            <person name="Wang C.M."/>
            <person name="Zheng Y."/>
            <person name="Sakai Y."/>
            <person name="Toyoda A."/>
            <person name="Minakuchi Y."/>
            <person name="Abe K."/>
            <person name="Yokota A."/>
            <person name="Yabe S."/>
        </authorList>
    </citation>
    <scope>NUCLEOTIDE SEQUENCE [LARGE SCALE GENOMIC DNA]</scope>
    <source>
        <strain evidence="3">Uno16</strain>
    </source>
</reference>
<gene>
    <name evidence="2" type="ORF">KDA_52760</name>
</gene>
<accession>A0A402BES7</accession>